<comment type="caution">
    <text evidence="1">The sequence shown here is derived from an EMBL/GenBank/DDBJ whole genome shotgun (WGS) entry which is preliminary data.</text>
</comment>
<keyword evidence="2" id="KW-1185">Reference proteome</keyword>
<name>A0AAV5KHI2_9ROSI</name>
<evidence type="ECO:0000313" key="2">
    <source>
        <dbReference type="Proteomes" id="UP001054252"/>
    </source>
</evidence>
<reference evidence="1 2" key="1">
    <citation type="journal article" date="2021" name="Commun. Biol.">
        <title>The genome of Shorea leprosula (Dipterocarpaceae) highlights the ecological relevance of drought in aseasonal tropical rainforests.</title>
        <authorList>
            <person name="Ng K.K.S."/>
            <person name="Kobayashi M.J."/>
            <person name="Fawcett J.A."/>
            <person name="Hatakeyama M."/>
            <person name="Paape T."/>
            <person name="Ng C.H."/>
            <person name="Ang C.C."/>
            <person name="Tnah L.H."/>
            <person name="Lee C.T."/>
            <person name="Nishiyama T."/>
            <person name="Sese J."/>
            <person name="O'Brien M.J."/>
            <person name="Copetti D."/>
            <person name="Mohd Noor M.I."/>
            <person name="Ong R.C."/>
            <person name="Putra M."/>
            <person name="Sireger I.Z."/>
            <person name="Indrioko S."/>
            <person name="Kosugi Y."/>
            <person name="Izuno A."/>
            <person name="Isagi Y."/>
            <person name="Lee S.L."/>
            <person name="Shimizu K.K."/>
        </authorList>
    </citation>
    <scope>NUCLEOTIDE SEQUENCE [LARGE SCALE GENOMIC DNA]</scope>
    <source>
        <strain evidence="1">214</strain>
    </source>
</reference>
<dbReference type="EMBL" id="BPVZ01000064">
    <property type="protein sequence ID" value="GKV24019.1"/>
    <property type="molecule type" value="Genomic_DNA"/>
</dbReference>
<sequence>MKNRKTILFLSVQSSLPVARADNFYYPPKMDPSQLDQGILIIR</sequence>
<dbReference type="Proteomes" id="UP001054252">
    <property type="component" value="Unassembled WGS sequence"/>
</dbReference>
<proteinExistence type="predicted"/>
<evidence type="ECO:0000313" key="1">
    <source>
        <dbReference type="EMBL" id="GKV24019.1"/>
    </source>
</evidence>
<dbReference type="AlphaFoldDB" id="A0AAV5KHI2"/>
<accession>A0AAV5KHI2</accession>
<gene>
    <name evidence="1" type="ORF">SLEP1_g33681</name>
</gene>
<protein>
    <submittedName>
        <fullName evidence="1">Uncharacterized protein</fullName>
    </submittedName>
</protein>
<organism evidence="1 2">
    <name type="scientific">Rubroshorea leprosula</name>
    <dbReference type="NCBI Taxonomy" id="152421"/>
    <lineage>
        <taxon>Eukaryota</taxon>
        <taxon>Viridiplantae</taxon>
        <taxon>Streptophyta</taxon>
        <taxon>Embryophyta</taxon>
        <taxon>Tracheophyta</taxon>
        <taxon>Spermatophyta</taxon>
        <taxon>Magnoliopsida</taxon>
        <taxon>eudicotyledons</taxon>
        <taxon>Gunneridae</taxon>
        <taxon>Pentapetalae</taxon>
        <taxon>rosids</taxon>
        <taxon>malvids</taxon>
        <taxon>Malvales</taxon>
        <taxon>Dipterocarpaceae</taxon>
        <taxon>Rubroshorea</taxon>
    </lineage>
</organism>